<dbReference type="Gene3D" id="3.40.630.30">
    <property type="match status" value="1"/>
</dbReference>
<dbReference type="InterPro" id="IPR016181">
    <property type="entry name" value="Acyl_CoA_acyltransferase"/>
</dbReference>
<evidence type="ECO:0000313" key="3">
    <source>
        <dbReference type="EMBL" id="AWW31810.1"/>
    </source>
</evidence>
<dbReference type="AlphaFoldDB" id="A0A2Z4IM69"/>
<dbReference type="EMBL" id="CP030041">
    <property type="protein sequence ID" value="AWW31810.1"/>
    <property type="molecule type" value="Genomic_DNA"/>
</dbReference>
<dbReference type="GO" id="GO:0008080">
    <property type="term" value="F:N-acetyltransferase activity"/>
    <property type="evidence" value="ECO:0007669"/>
    <property type="project" value="InterPro"/>
</dbReference>
<evidence type="ECO:0000259" key="2">
    <source>
        <dbReference type="PROSITE" id="PS51186"/>
    </source>
</evidence>
<name>A0A2Z4IM69_9BACT</name>
<dbReference type="PANTHER" id="PTHR13947">
    <property type="entry name" value="GNAT FAMILY N-ACETYLTRANSFERASE"/>
    <property type="match status" value="1"/>
</dbReference>
<sequence length="153" mass="17179">MEAIRIIPFQPSLQPYFESINKAWISEHFTIEPIDREVLERPQENLLDKGGAVIFAVMEEEIVGTVALKKHIEGVYEMTKMGVVPAAQGKRVGWALALAILEVAKGMGGRKVVLYSSRKLTPAINMYRKMGFQEVVPEAGKYARCDIKMEIDL</sequence>
<dbReference type="CDD" id="cd04301">
    <property type="entry name" value="NAT_SF"/>
    <property type="match status" value="1"/>
</dbReference>
<dbReference type="Proteomes" id="UP000248688">
    <property type="component" value="Chromosome"/>
</dbReference>
<dbReference type="PROSITE" id="PS51186">
    <property type="entry name" value="GNAT"/>
    <property type="match status" value="1"/>
</dbReference>
<dbReference type="SUPFAM" id="SSF55729">
    <property type="entry name" value="Acyl-CoA N-acyltransferases (Nat)"/>
    <property type="match status" value="1"/>
</dbReference>
<dbReference type="PANTHER" id="PTHR13947:SF37">
    <property type="entry name" value="LD18367P"/>
    <property type="match status" value="1"/>
</dbReference>
<keyword evidence="4" id="KW-1185">Reference proteome</keyword>
<keyword evidence="1 3" id="KW-0808">Transferase</keyword>
<dbReference type="KEGG" id="est:DN752_17665"/>
<organism evidence="3 4">
    <name type="scientific">Echinicola strongylocentroti</name>
    <dbReference type="NCBI Taxonomy" id="1795355"/>
    <lineage>
        <taxon>Bacteria</taxon>
        <taxon>Pseudomonadati</taxon>
        <taxon>Bacteroidota</taxon>
        <taxon>Cytophagia</taxon>
        <taxon>Cytophagales</taxon>
        <taxon>Cyclobacteriaceae</taxon>
        <taxon>Echinicola</taxon>
    </lineage>
</organism>
<dbReference type="OrthoDB" id="1431064at2"/>
<proteinExistence type="predicted"/>
<dbReference type="InterPro" id="IPR000182">
    <property type="entry name" value="GNAT_dom"/>
</dbReference>
<dbReference type="RefSeq" id="WP_112785183.1">
    <property type="nucleotide sequence ID" value="NZ_CP030041.1"/>
</dbReference>
<evidence type="ECO:0000256" key="1">
    <source>
        <dbReference type="ARBA" id="ARBA00022679"/>
    </source>
</evidence>
<evidence type="ECO:0000313" key="4">
    <source>
        <dbReference type="Proteomes" id="UP000248688"/>
    </source>
</evidence>
<gene>
    <name evidence="3" type="ORF">DN752_17665</name>
</gene>
<feature type="domain" description="N-acetyltransferase" evidence="2">
    <location>
        <begin position="4"/>
        <end position="153"/>
    </location>
</feature>
<reference evidence="3 4" key="1">
    <citation type="submission" date="2018-06" db="EMBL/GenBank/DDBJ databases">
        <title>Echinicola strongylocentroti sp. nov., isolated from a sea urchin Strongylocentrotus intermedius.</title>
        <authorList>
            <person name="Bae S.S."/>
        </authorList>
    </citation>
    <scope>NUCLEOTIDE SEQUENCE [LARGE SCALE GENOMIC DNA]</scope>
    <source>
        <strain evidence="3 4">MEBiC08714</strain>
    </source>
</reference>
<protein>
    <submittedName>
        <fullName evidence="3">GNAT family N-acetyltransferase</fullName>
    </submittedName>
</protein>
<dbReference type="Pfam" id="PF00583">
    <property type="entry name" value="Acetyltransf_1"/>
    <property type="match status" value="1"/>
</dbReference>
<dbReference type="InterPro" id="IPR050769">
    <property type="entry name" value="NAT_camello-type"/>
</dbReference>
<accession>A0A2Z4IM69</accession>